<dbReference type="FunCoup" id="G0ED79">
    <property type="interactions" value="64"/>
</dbReference>
<comment type="pathway">
    <text evidence="2">Cofactor biosynthesis; NAD(+) biosynthesis; quinolinate from iminoaspartate: step 1/1.</text>
</comment>
<evidence type="ECO:0000256" key="8">
    <source>
        <dbReference type="ARBA" id="ARBA00023004"/>
    </source>
</evidence>
<dbReference type="Gene3D" id="3.40.50.10800">
    <property type="entry name" value="NadA-like"/>
    <property type="match status" value="3"/>
</dbReference>
<comment type="cofactor">
    <cofactor evidence="1">
        <name>[4Fe-4S] cluster</name>
        <dbReference type="ChEBI" id="CHEBI:49883"/>
    </cofactor>
</comment>
<dbReference type="GO" id="GO:0008987">
    <property type="term" value="F:quinolinate synthetase A activity"/>
    <property type="evidence" value="ECO:0007669"/>
    <property type="project" value="UniProtKB-UniRule"/>
</dbReference>
<proteinExistence type="predicted"/>
<keyword evidence="7" id="KW-0479">Metal-binding</keyword>
<dbReference type="eggNOG" id="arCOG04459">
    <property type="taxonomic scope" value="Archaea"/>
</dbReference>
<evidence type="ECO:0000256" key="10">
    <source>
        <dbReference type="NCBIfam" id="TIGR00550"/>
    </source>
</evidence>
<dbReference type="Pfam" id="PF02445">
    <property type="entry name" value="NadA"/>
    <property type="match status" value="1"/>
</dbReference>
<keyword evidence="9" id="KW-0411">Iron-sulfur</keyword>
<keyword evidence="8" id="KW-0408">Iron</keyword>
<evidence type="ECO:0000256" key="1">
    <source>
        <dbReference type="ARBA" id="ARBA00001966"/>
    </source>
</evidence>
<keyword evidence="4" id="KW-0004">4Fe-4S</keyword>
<dbReference type="STRING" id="694429.Pyrfu_1904"/>
<name>G0ED79_PYRF1</name>
<evidence type="ECO:0000256" key="9">
    <source>
        <dbReference type="ARBA" id="ARBA00023014"/>
    </source>
</evidence>
<evidence type="ECO:0000256" key="3">
    <source>
        <dbReference type="ARBA" id="ARBA00012669"/>
    </source>
</evidence>
<keyword evidence="12" id="KW-1185">Reference proteome</keyword>
<evidence type="ECO:0000256" key="7">
    <source>
        <dbReference type="ARBA" id="ARBA00022723"/>
    </source>
</evidence>
<keyword evidence="5" id="KW-0662">Pyridine nucleotide biosynthesis</keyword>
<dbReference type="UniPathway" id="UPA00253">
    <property type="reaction ID" value="UER00327"/>
</dbReference>
<dbReference type="EMBL" id="CP002838">
    <property type="protein sequence ID" value="AEM39757.1"/>
    <property type="molecule type" value="Genomic_DNA"/>
</dbReference>
<dbReference type="EC" id="2.5.1.72" evidence="3 10"/>
<gene>
    <name evidence="11" type="ordered locus">Pyrfu_1904</name>
</gene>
<dbReference type="AlphaFoldDB" id="G0ED79"/>
<dbReference type="InterPro" id="IPR003473">
    <property type="entry name" value="NadA"/>
</dbReference>
<reference evidence="11 12" key="1">
    <citation type="journal article" date="2011" name="Stand. Genomic Sci.">
        <title>Complete genome sequence of the hyperthermophilic chemolithoautotroph Pyrolobus fumarii type strain (1A).</title>
        <authorList>
            <person name="Anderson I."/>
            <person name="Goker M."/>
            <person name="Nolan M."/>
            <person name="Lucas S."/>
            <person name="Hammon N."/>
            <person name="Deshpande S."/>
            <person name="Cheng J.F."/>
            <person name="Tapia R."/>
            <person name="Han C."/>
            <person name="Goodwin L."/>
            <person name="Pitluck S."/>
            <person name="Huntemann M."/>
            <person name="Liolios K."/>
            <person name="Ivanova N."/>
            <person name="Pagani I."/>
            <person name="Mavromatis K."/>
            <person name="Ovchinikova G."/>
            <person name="Pati A."/>
            <person name="Chen A."/>
            <person name="Palaniappan K."/>
            <person name="Land M."/>
            <person name="Hauser L."/>
            <person name="Brambilla E.M."/>
            <person name="Huber H."/>
            <person name="Yasawong M."/>
            <person name="Rohde M."/>
            <person name="Spring S."/>
            <person name="Abt B."/>
            <person name="Sikorski J."/>
            <person name="Wirth R."/>
            <person name="Detter J.C."/>
            <person name="Woyke T."/>
            <person name="Bristow J."/>
            <person name="Eisen J.A."/>
            <person name="Markowitz V."/>
            <person name="Hugenholtz P."/>
            <person name="Kyrpides N.C."/>
            <person name="Klenk H.P."/>
            <person name="Lapidus A."/>
        </authorList>
    </citation>
    <scope>NUCLEOTIDE SEQUENCE [LARGE SCALE GENOMIC DNA]</scope>
    <source>
        <strain evidence="12">DSM 11204 / 1A</strain>
    </source>
</reference>
<evidence type="ECO:0000313" key="11">
    <source>
        <dbReference type="EMBL" id="AEM39757.1"/>
    </source>
</evidence>
<dbReference type="InterPro" id="IPR036094">
    <property type="entry name" value="NadA_sf"/>
</dbReference>
<evidence type="ECO:0000256" key="4">
    <source>
        <dbReference type="ARBA" id="ARBA00022485"/>
    </source>
</evidence>
<evidence type="ECO:0000256" key="5">
    <source>
        <dbReference type="ARBA" id="ARBA00022642"/>
    </source>
</evidence>
<dbReference type="HOGENOM" id="CLU_047382_0_0_2"/>
<dbReference type="GO" id="GO:0046872">
    <property type="term" value="F:metal ion binding"/>
    <property type="evidence" value="ECO:0007669"/>
    <property type="project" value="UniProtKB-KW"/>
</dbReference>
<dbReference type="NCBIfam" id="NF006878">
    <property type="entry name" value="PRK09375.1-2"/>
    <property type="match status" value="1"/>
</dbReference>
<dbReference type="InParanoid" id="G0ED79"/>
<dbReference type="KEGG" id="pfm:Pyrfu_1904"/>
<dbReference type="NCBIfam" id="TIGR00550">
    <property type="entry name" value="nadA"/>
    <property type="match status" value="1"/>
</dbReference>
<keyword evidence="6 11" id="KW-0808">Transferase</keyword>
<dbReference type="GO" id="GO:0034628">
    <property type="term" value="P:'de novo' NAD+ biosynthetic process from L-aspartate"/>
    <property type="evidence" value="ECO:0007669"/>
    <property type="project" value="TreeGrafter"/>
</dbReference>
<dbReference type="PANTHER" id="PTHR30573">
    <property type="entry name" value="QUINOLINATE SYNTHETASE A"/>
    <property type="match status" value="1"/>
</dbReference>
<evidence type="ECO:0000313" key="12">
    <source>
        <dbReference type="Proteomes" id="UP000001037"/>
    </source>
</evidence>
<protein>
    <recommendedName>
        <fullName evidence="3 10">Quinolinate synthase</fullName>
        <ecNumber evidence="3 10">2.5.1.72</ecNumber>
    </recommendedName>
</protein>
<dbReference type="PANTHER" id="PTHR30573:SF0">
    <property type="entry name" value="QUINOLINATE SYNTHASE, CHLOROPLASTIC"/>
    <property type="match status" value="1"/>
</dbReference>
<dbReference type="GO" id="GO:0051539">
    <property type="term" value="F:4 iron, 4 sulfur cluster binding"/>
    <property type="evidence" value="ECO:0007669"/>
    <property type="project" value="UniProtKB-KW"/>
</dbReference>
<organism evidence="11 12">
    <name type="scientific">Pyrolobus fumarii (strain DSM 11204 / 1A)</name>
    <dbReference type="NCBI Taxonomy" id="694429"/>
    <lineage>
        <taxon>Archaea</taxon>
        <taxon>Thermoproteota</taxon>
        <taxon>Thermoprotei</taxon>
        <taxon>Desulfurococcales</taxon>
        <taxon>Pyrodictiaceae</taxon>
        <taxon>Pyrolobus</taxon>
    </lineage>
</organism>
<dbReference type="SUPFAM" id="SSF142754">
    <property type="entry name" value="NadA-like"/>
    <property type="match status" value="1"/>
</dbReference>
<sequence>MLGVGGGVKSWCGPWACWSRVTLVAWYRCAEFVWSGCVMSGFIEELREKIARLKEKRRAVILAHNYQLPEVQDVADLVGDSLELARAAMETDADVIVFAGVRFMAEMAAALNPDRVVLHPVPEAGCPLADSLAREDVARAREEHPGAPFLVYVNSPLWAKAEADYVVTSASAAKLASILAREGVEKIVFGPDRNLAEYVEEVTGVKTVPVPTRGHCPVHEFLISPYYVRKAREKWGDRAAILVHPEAPRESRRMADFVGSTSQMIRAVAKFRDRSVVLLGTEEGLVYRARRLNPGVRVEPLNPIAVCIDMKKITLQAIADALEKMEPKVRVDPNVARRAREVIEESVRIVTRS</sequence>
<evidence type="ECO:0000256" key="6">
    <source>
        <dbReference type="ARBA" id="ARBA00022679"/>
    </source>
</evidence>
<accession>G0ED79</accession>
<evidence type="ECO:0000256" key="2">
    <source>
        <dbReference type="ARBA" id="ARBA00005065"/>
    </source>
</evidence>
<dbReference type="Proteomes" id="UP000001037">
    <property type="component" value="Chromosome"/>
</dbReference>